<protein>
    <submittedName>
        <fullName evidence="2">Uncharacterized protein</fullName>
    </submittedName>
</protein>
<reference evidence="2" key="1">
    <citation type="journal article" date="2020" name="Stud. Mycol.">
        <title>101 Dothideomycetes genomes: a test case for predicting lifestyles and emergence of pathogens.</title>
        <authorList>
            <person name="Haridas S."/>
            <person name="Albert R."/>
            <person name="Binder M."/>
            <person name="Bloem J."/>
            <person name="Labutti K."/>
            <person name="Salamov A."/>
            <person name="Andreopoulos B."/>
            <person name="Baker S."/>
            <person name="Barry K."/>
            <person name="Bills G."/>
            <person name="Bluhm B."/>
            <person name="Cannon C."/>
            <person name="Castanera R."/>
            <person name="Culley D."/>
            <person name="Daum C."/>
            <person name="Ezra D."/>
            <person name="Gonzalez J."/>
            <person name="Henrissat B."/>
            <person name="Kuo A."/>
            <person name="Liang C."/>
            <person name="Lipzen A."/>
            <person name="Lutzoni F."/>
            <person name="Magnuson J."/>
            <person name="Mondo S."/>
            <person name="Nolan M."/>
            <person name="Ohm R."/>
            <person name="Pangilinan J."/>
            <person name="Park H.-J."/>
            <person name="Ramirez L."/>
            <person name="Alfaro M."/>
            <person name="Sun H."/>
            <person name="Tritt A."/>
            <person name="Yoshinaga Y."/>
            <person name="Zwiers L.-H."/>
            <person name="Turgeon B."/>
            <person name="Goodwin S."/>
            <person name="Spatafora J."/>
            <person name="Crous P."/>
            <person name="Grigoriev I."/>
        </authorList>
    </citation>
    <scope>NUCLEOTIDE SEQUENCE</scope>
    <source>
        <strain evidence="2">CBS 207.26</strain>
    </source>
</reference>
<gene>
    <name evidence="2" type="ORF">K469DRAFT_719385</name>
</gene>
<evidence type="ECO:0000313" key="2">
    <source>
        <dbReference type="EMBL" id="KAF2177909.1"/>
    </source>
</evidence>
<feature type="compositionally biased region" description="Basic and acidic residues" evidence="1">
    <location>
        <begin position="87"/>
        <end position="100"/>
    </location>
</feature>
<accession>A0A6A6DI23</accession>
<dbReference type="AlphaFoldDB" id="A0A6A6DI23"/>
<evidence type="ECO:0000256" key="1">
    <source>
        <dbReference type="SAM" id="MobiDB-lite"/>
    </source>
</evidence>
<sequence>MSAPVDSLPAPPSKMIASNDATDETVPSCEPEEGVNPFITLHSPNKDDSKTEFVDGIMREYWTYPYTVYYPKVGSAPDRPGAFSDRTQGKDVKQPHELKTMDGYPT</sequence>
<dbReference type="Proteomes" id="UP000800200">
    <property type="component" value="Unassembled WGS sequence"/>
</dbReference>
<name>A0A6A6DI23_9PEZI</name>
<feature type="region of interest" description="Disordered" evidence="1">
    <location>
        <begin position="1"/>
        <end position="48"/>
    </location>
</feature>
<evidence type="ECO:0000313" key="3">
    <source>
        <dbReference type="Proteomes" id="UP000800200"/>
    </source>
</evidence>
<dbReference type="EMBL" id="ML994681">
    <property type="protein sequence ID" value="KAF2177909.1"/>
    <property type="molecule type" value="Genomic_DNA"/>
</dbReference>
<proteinExistence type="predicted"/>
<organism evidence="2 3">
    <name type="scientific">Zopfia rhizophila CBS 207.26</name>
    <dbReference type="NCBI Taxonomy" id="1314779"/>
    <lineage>
        <taxon>Eukaryota</taxon>
        <taxon>Fungi</taxon>
        <taxon>Dikarya</taxon>
        <taxon>Ascomycota</taxon>
        <taxon>Pezizomycotina</taxon>
        <taxon>Dothideomycetes</taxon>
        <taxon>Dothideomycetes incertae sedis</taxon>
        <taxon>Zopfiaceae</taxon>
        <taxon>Zopfia</taxon>
    </lineage>
</organism>
<keyword evidence="3" id="KW-1185">Reference proteome</keyword>
<feature type="region of interest" description="Disordered" evidence="1">
    <location>
        <begin position="75"/>
        <end position="106"/>
    </location>
</feature>